<evidence type="ECO:0000313" key="2">
    <source>
        <dbReference type="Proteomes" id="UP000178428"/>
    </source>
</evidence>
<dbReference type="AlphaFoldDB" id="A0A1G2EYV1"/>
<accession>A0A1G2EYV1</accession>
<dbReference type="Proteomes" id="UP000178428">
    <property type="component" value="Unassembled WGS sequence"/>
</dbReference>
<sequence>MKKTERGEMNIQLTGLEKWRVMEGNTHGAAASIARRMPGVMTKDAFRAAEAFRHQLNRERWADAVIAEVLAGSD</sequence>
<gene>
    <name evidence="1" type="ORF">A3J00_04115</name>
</gene>
<dbReference type="STRING" id="1801725.A3J00_04115"/>
<evidence type="ECO:0000313" key="1">
    <source>
        <dbReference type="EMBL" id="OGZ30428.1"/>
    </source>
</evidence>
<name>A0A1G2EYV1_9BACT</name>
<proteinExistence type="predicted"/>
<reference evidence="1 2" key="1">
    <citation type="journal article" date="2016" name="Nat. Commun.">
        <title>Thousands of microbial genomes shed light on interconnected biogeochemical processes in an aquifer system.</title>
        <authorList>
            <person name="Anantharaman K."/>
            <person name="Brown C.T."/>
            <person name="Hug L.A."/>
            <person name="Sharon I."/>
            <person name="Castelle C.J."/>
            <person name="Probst A.J."/>
            <person name="Thomas B.C."/>
            <person name="Singh A."/>
            <person name="Wilkins M.J."/>
            <person name="Karaoz U."/>
            <person name="Brodie E.L."/>
            <person name="Williams K.H."/>
            <person name="Hubbard S.S."/>
            <person name="Banfield J.F."/>
        </authorList>
    </citation>
    <scope>NUCLEOTIDE SEQUENCE [LARGE SCALE GENOMIC DNA]</scope>
</reference>
<comment type="caution">
    <text evidence="1">The sequence shown here is derived from an EMBL/GenBank/DDBJ whole genome shotgun (WGS) entry which is preliminary data.</text>
</comment>
<protein>
    <submittedName>
        <fullName evidence="1">Uncharacterized protein</fullName>
    </submittedName>
</protein>
<dbReference type="EMBL" id="MHMR01000021">
    <property type="protein sequence ID" value="OGZ30428.1"/>
    <property type="molecule type" value="Genomic_DNA"/>
</dbReference>
<organism evidence="1 2">
    <name type="scientific">Candidatus Niyogibacteria bacterium RIFCSPLOWO2_02_FULL_45_13</name>
    <dbReference type="NCBI Taxonomy" id="1801725"/>
    <lineage>
        <taxon>Bacteria</taxon>
        <taxon>Candidatus Niyogiibacteriota</taxon>
    </lineage>
</organism>